<feature type="region of interest" description="Disordered" evidence="3">
    <location>
        <begin position="937"/>
        <end position="1028"/>
    </location>
</feature>
<sequence length="1880" mass="201264">MDNEEVAACLAVASSVESAGNVEVEHSSLCLLSFNWFLAWHKHVVSGGPTPPPINNTPLLAPLLVATSSKHHLLPSSALSSPSRPTSSPSSSSSLISPSSLPASSSSSSPRANAISDLNGVFVPEAVWERLVERYGGGPKYLRKHLFADDVLPLEASGHLVAFHVCVVDSPASARLVTLVVDAATTLSHFCLLAEDLFVAQGEVPLAAWVFDYHSHHAAELCLAGDGLLLAAAQDDQILIVAASGDVTTDLVLELMSSKLAMVDATIAAIDDLRAAPNALDAIDALAGLWTRSQDSQALQCSRKPIIFGLLLAAANKVWRPSLEDALDEPTVLRALGHLLGLLTLNDFAVEFDAAVMPPHLRRFDDHLGSSNPIIRDLTLLFIELVVLRCPSLASFPAVLPRAVRDVLITYFSGRLRALRALRAGDVGGQQADVRSSRRKELFVTQGHGFDPATLAHVAGSPALAALLAAPTAPTAERILSALLAQLESGAPPVLRPHALPHQGQDHPSFPELAGVESRRGKLLARLAEVNARLTRHSDAASRLEAQIAADSAPRRQLARKLKAASAKREAAAAEAAEMRAELESVEWQREVIALIALVDTLVSASSAVVDSVGEASLEVLGEYTQWAGELEGLVRDVVSATTYVGMVGLMKAGKSSTISGLVGLDVCPSRSTAMTVIPTLITHVEGKKLPTLVIPESTCLVLNTTVVTLAAHFSATYEDETTSFFGNRVVDDIVHMVVNGQLHFTPTPVVGLDAIHTTLVALNDVIRLCEYVHIDGANPLLHITELRDLPQVELEFAVMAETGMFGRLSFIDSPGPNEEGMDILSDVVKRILKQASIVAVVLNYAALNSEEQVAINATIAEATADVDQEAYVFVNKFDQRNTASGDMDEAQVRDFIMANLADVRSGISLRPENIFPVSAKFAQYANTARHHILTQAQPESASPPPLSGSTCSSSASAAANGASSDRASRSGDGQGGSGGDGDGDGSDSDSIDISDLDSSSDSESVGGPPSGGGSHGSDAADGEQAGASDNVSWLEREFNLDNHISVPDPDVYPWVEDFARIAWGETWADDEVYPRMLANNDVRTFMQGIDAVWRNSHLNEPLDSMLRHCYTNAGVISLRTSLMRASAIASKLERDVTMHLAAVASSVVSLEKFLEVSASAHEDILSAIRDIKDHAATRALEHLPAIIQQVLDDARTRVKEMTSPGGLRELLDTYGPELTNAKAGLTSPSPPNSPPVSPSASVAAAESAFPSMASLEAVLLANEPVPFEGQAQADGIIAKLTALFEKAAASLQTFLIGHIVEAVQGVNENMGRMVQDRLQPHLAQYQRDLDEILGTSIEFPHIEAPDLNVFGSLIKSDTLRLVEQQTTTKWALFWLFKFIPIPRVERSKTCTYAVDPALIKSAFSEGLAQVFESTLQASSSLSSQMVSTAVNNYTGKVERELNKLIARIRLSIENKRSRHDQSVLMQVECEELLWRTQEFRRRAGSVLAAMASRLDDESAPPGGRSLSSLPRTSVLFPRSFEYSDVVIDAPLLPLTSLLAVSGADDGSPASTRFSSATCASESSVVIRNGVFSASPMHLQFYLKPELVDMSGPDLARSAWGPIVSGEYRGVPVASRKIALCTERALRLLLVKLEAVWALSHAAIVPLMGVTLVKGGIALVSRKIEGASLGKLLDRADLQPAPAIADLPLTTKLAMARRLVQALDHAHQHNVRCEFLDAHSVLVPSSDPASVQLLIDGGVSVTRFSDAYQAATPPLAAIERKAKQLPLRSEREVLRALYLAPELLDKWVNDGLEEEELRYTNESDVYAMGMILYQLFSGLGFHSAYASAQRLVWGPAWAVDLGKIGHPEVASMIATCLAPSPADRPTAVDLDTVVRTMVIR</sequence>
<dbReference type="GO" id="GO:0004843">
    <property type="term" value="F:cysteine-type deubiquitinase activity"/>
    <property type="evidence" value="ECO:0007669"/>
    <property type="project" value="InterPro"/>
</dbReference>
<keyword evidence="6" id="KW-0418">Kinase</keyword>
<dbReference type="Gene3D" id="1.10.510.10">
    <property type="entry name" value="Transferase(Phosphotransferase) domain 1"/>
    <property type="match status" value="1"/>
</dbReference>
<feature type="domain" description="Protein kinase" evidence="4">
    <location>
        <begin position="1589"/>
        <end position="1878"/>
    </location>
</feature>
<feature type="compositionally biased region" description="Acidic residues" evidence="3">
    <location>
        <begin position="982"/>
        <end position="1001"/>
    </location>
</feature>
<dbReference type="InterPro" id="IPR051681">
    <property type="entry name" value="Ser/Thr_Kinases-Pseudokinases"/>
</dbReference>
<dbReference type="InterPro" id="IPR001245">
    <property type="entry name" value="Ser-Thr/Tyr_kinase_cat_dom"/>
</dbReference>
<evidence type="ECO:0000313" key="7">
    <source>
        <dbReference type="Proteomes" id="UP000054408"/>
    </source>
</evidence>
<dbReference type="SUPFAM" id="SSF56112">
    <property type="entry name" value="Protein kinase-like (PK-like)"/>
    <property type="match status" value="1"/>
</dbReference>
<dbReference type="Pfam" id="PF06337">
    <property type="entry name" value="DUSP"/>
    <property type="match status" value="1"/>
</dbReference>
<organism evidence="6 7">
    <name type="scientific">Thecamonas trahens ATCC 50062</name>
    <dbReference type="NCBI Taxonomy" id="461836"/>
    <lineage>
        <taxon>Eukaryota</taxon>
        <taxon>Apusozoa</taxon>
        <taxon>Apusomonadida</taxon>
        <taxon>Apusomonadidae</taxon>
        <taxon>Thecamonas</taxon>
    </lineage>
</organism>
<comment type="similarity">
    <text evidence="1">Belongs to the protein kinase superfamily. TKL Ser/Thr protein kinase family. ROCO subfamily.</text>
</comment>
<keyword evidence="6" id="KW-0808">Transferase</keyword>
<gene>
    <name evidence="6" type="ORF">AMSG_00551</name>
</gene>
<keyword evidence="7" id="KW-1185">Reference proteome</keyword>
<dbReference type="GeneID" id="25560354"/>
<dbReference type="Pfam" id="PF07714">
    <property type="entry name" value="PK_Tyr_Ser-Thr"/>
    <property type="match status" value="1"/>
</dbReference>
<feature type="compositionally biased region" description="Pro residues" evidence="3">
    <location>
        <begin position="1229"/>
        <end position="1238"/>
    </location>
</feature>
<evidence type="ECO:0000256" key="2">
    <source>
        <dbReference type="SAM" id="Coils"/>
    </source>
</evidence>
<feature type="coiled-coil region" evidence="2">
    <location>
        <begin position="527"/>
        <end position="589"/>
    </location>
</feature>
<dbReference type="EMBL" id="GL349434">
    <property type="protein sequence ID" value="KNC48774.1"/>
    <property type="molecule type" value="Genomic_DNA"/>
</dbReference>
<dbReference type="PANTHER" id="PTHR44329">
    <property type="entry name" value="SERINE/THREONINE-PROTEIN KINASE TNNI3K-RELATED"/>
    <property type="match status" value="1"/>
</dbReference>
<dbReference type="InterPro" id="IPR000719">
    <property type="entry name" value="Prot_kinase_dom"/>
</dbReference>
<dbReference type="GO" id="GO:0005524">
    <property type="term" value="F:ATP binding"/>
    <property type="evidence" value="ECO:0007669"/>
    <property type="project" value="InterPro"/>
</dbReference>
<feature type="region of interest" description="Disordered" evidence="3">
    <location>
        <begin position="74"/>
        <end position="109"/>
    </location>
</feature>
<evidence type="ECO:0000256" key="1">
    <source>
        <dbReference type="ARBA" id="ARBA00008171"/>
    </source>
</evidence>
<accession>A0A0L0D8V7</accession>
<dbReference type="STRING" id="461836.A0A0L0D8V7"/>
<dbReference type="InterPro" id="IPR006615">
    <property type="entry name" value="Pept_C19_DUSP"/>
</dbReference>
<dbReference type="PROSITE" id="PS50011">
    <property type="entry name" value="PROTEIN_KINASE_DOM"/>
    <property type="match status" value="1"/>
</dbReference>
<dbReference type="PANTHER" id="PTHR44329:SF214">
    <property type="entry name" value="PROTEIN KINASE DOMAIN-CONTAINING PROTEIN"/>
    <property type="match status" value="1"/>
</dbReference>
<evidence type="ECO:0000259" key="5">
    <source>
        <dbReference type="PROSITE" id="PS51283"/>
    </source>
</evidence>
<keyword evidence="2" id="KW-0175">Coiled coil</keyword>
<dbReference type="OrthoDB" id="3139463at2759"/>
<dbReference type="Gene3D" id="3.30.2230.10">
    <property type="entry name" value="DUSP-like"/>
    <property type="match status" value="1"/>
</dbReference>
<dbReference type="SUPFAM" id="SSF143791">
    <property type="entry name" value="DUSP-like"/>
    <property type="match status" value="1"/>
</dbReference>
<dbReference type="SMART" id="SM00695">
    <property type="entry name" value="DUSP"/>
    <property type="match status" value="1"/>
</dbReference>
<dbReference type="GO" id="GO:0004674">
    <property type="term" value="F:protein serine/threonine kinase activity"/>
    <property type="evidence" value="ECO:0007669"/>
    <property type="project" value="TreeGrafter"/>
</dbReference>
<dbReference type="InterPro" id="IPR011009">
    <property type="entry name" value="Kinase-like_dom_sf"/>
</dbReference>
<name>A0A0L0D8V7_THETB</name>
<evidence type="ECO:0000313" key="6">
    <source>
        <dbReference type="EMBL" id="KNC48774.1"/>
    </source>
</evidence>
<dbReference type="SUPFAM" id="SSF52540">
    <property type="entry name" value="P-loop containing nucleoside triphosphate hydrolases"/>
    <property type="match status" value="1"/>
</dbReference>
<dbReference type="Proteomes" id="UP000054408">
    <property type="component" value="Unassembled WGS sequence"/>
</dbReference>
<protein>
    <submittedName>
        <fullName evidence="6">TKL protein kinase</fullName>
    </submittedName>
</protein>
<feature type="compositionally biased region" description="Low complexity" evidence="3">
    <location>
        <begin position="948"/>
        <end position="966"/>
    </location>
</feature>
<dbReference type="RefSeq" id="XP_013762825.1">
    <property type="nucleotide sequence ID" value="XM_013907371.1"/>
</dbReference>
<dbReference type="InterPro" id="IPR035927">
    <property type="entry name" value="DUSP-like_sf"/>
</dbReference>
<feature type="domain" description="DUSP" evidence="5">
    <location>
        <begin position="3"/>
        <end position="147"/>
    </location>
</feature>
<dbReference type="PROSITE" id="PS51283">
    <property type="entry name" value="DUSP"/>
    <property type="match status" value="1"/>
</dbReference>
<dbReference type="InterPro" id="IPR027417">
    <property type="entry name" value="P-loop_NTPase"/>
</dbReference>
<feature type="region of interest" description="Disordered" evidence="3">
    <location>
        <begin position="1220"/>
        <end position="1241"/>
    </location>
</feature>
<evidence type="ECO:0000259" key="4">
    <source>
        <dbReference type="PROSITE" id="PS50011"/>
    </source>
</evidence>
<evidence type="ECO:0000256" key="3">
    <source>
        <dbReference type="SAM" id="MobiDB-lite"/>
    </source>
</evidence>
<dbReference type="Gene3D" id="3.40.50.300">
    <property type="entry name" value="P-loop containing nucleotide triphosphate hydrolases"/>
    <property type="match status" value="1"/>
</dbReference>
<dbReference type="SMART" id="SM00220">
    <property type="entry name" value="S_TKc"/>
    <property type="match status" value="1"/>
</dbReference>
<proteinExistence type="inferred from homology"/>
<reference evidence="6 7" key="1">
    <citation type="submission" date="2010-05" db="EMBL/GenBank/DDBJ databases">
        <title>The Genome Sequence of Thecamonas trahens ATCC 50062.</title>
        <authorList>
            <consortium name="The Broad Institute Genome Sequencing Platform"/>
            <person name="Russ C."/>
            <person name="Cuomo C."/>
            <person name="Shea T."/>
            <person name="Young S.K."/>
            <person name="Zeng Q."/>
            <person name="Koehrsen M."/>
            <person name="Haas B."/>
            <person name="Borodovsky M."/>
            <person name="Guigo R."/>
            <person name="Alvarado L."/>
            <person name="Berlin A."/>
            <person name="Bochicchio J."/>
            <person name="Borenstein D."/>
            <person name="Chapman S."/>
            <person name="Chen Z."/>
            <person name="Freedman E."/>
            <person name="Gellesch M."/>
            <person name="Goldberg J."/>
            <person name="Griggs A."/>
            <person name="Gujja S."/>
            <person name="Heilman E."/>
            <person name="Heiman D."/>
            <person name="Hepburn T."/>
            <person name="Howarth C."/>
            <person name="Jen D."/>
            <person name="Larson L."/>
            <person name="Mehta T."/>
            <person name="Park D."/>
            <person name="Pearson M."/>
            <person name="Roberts A."/>
            <person name="Saif S."/>
            <person name="Shenoy N."/>
            <person name="Sisk P."/>
            <person name="Stolte C."/>
            <person name="Sykes S."/>
            <person name="Thomson T."/>
            <person name="Walk T."/>
            <person name="White J."/>
            <person name="Yandava C."/>
            <person name="Burger G."/>
            <person name="Gray M.W."/>
            <person name="Holland P.W.H."/>
            <person name="King N."/>
            <person name="Lang F.B.F."/>
            <person name="Roger A.J."/>
            <person name="Ruiz-Trillo I."/>
            <person name="Lander E."/>
            <person name="Nusbaum C."/>
        </authorList>
    </citation>
    <scope>NUCLEOTIDE SEQUENCE [LARGE SCALE GENOMIC DNA]</scope>
    <source>
        <strain evidence="6 7">ATCC 50062</strain>
    </source>
</reference>